<keyword evidence="1" id="KW-0175">Coiled coil</keyword>
<sequence>MSLNAATEITIPPTSENTITILTATTADTPFKKLAATLCAKNGVRMEAQRIGPDSIITMQGARDDVTTVVEELRLSQPQMTVKEVEGDPLFYGVIIRVTVNHGGIFKKASSGDLDHALPIELPPSYQESMLSRVAVNAASHTVGSVPLASSFALATTAIISAVGVPSSSLTSASIAAGSQFLERLISKKPKKPAFDEKATLQAFHAFKMEHRSITTERVRLAEIDLERDKEKTKLEQEKTKLEQEKTKLEQEKTKLEQEKTKQLQLKYEQKQLQLKYEHERFLIERGMKPS</sequence>
<gene>
    <name evidence="2" type="ORF">SPPG_04513</name>
</gene>
<keyword evidence="3" id="KW-1185">Reference proteome</keyword>
<evidence type="ECO:0000313" key="2">
    <source>
        <dbReference type="EMBL" id="KND00172.1"/>
    </source>
</evidence>
<dbReference type="RefSeq" id="XP_016608211.1">
    <property type="nucleotide sequence ID" value="XM_016752747.1"/>
</dbReference>
<dbReference type="Proteomes" id="UP000053201">
    <property type="component" value="Unassembled WGS sequence"/>
</dbReference>
<dbReference type="GeneID" id="27687958"/>
<protein>
    <submittedName>
        <fullName evidence="2">Uncharacterized protein</fullName>
    </submittedName>
</protein>
<proteinExistence type="predicted"/>
<name>A0A0L0HGL2_SPIPD</name>
<reference evidence="2 3" key="1">
    <citation type="submission" date="2009-08" db="EMBL/GenBank/DDBJ databases">
        <title>The Genome Sequence of Spizellomyces punctatus strain DAOM BR117.</title>
        <authorList>
            <consortium name="The Broad Institute Genome Sequencing Platform"/>
            <person name="Russ C."/>
            <person name="Cuomo C."/>
            <person name="Shea T."/>
            <person name="Young S.K."/>
            <person name="Zeng Q."/>
            <person name="Koehrsen M."/>
            <person name="Haas B."/>
            <person name="Borodovsky M."/>
            <person name="Guigo R."/>
            <person name="Alvarado L."/>
            <person name="Berlin A."/>
            <person name="Bochicchio J."/>
            <person name="Borenstein D."/>
            <person name="Chapman S."/>
            <person name="Chen Z."/>
            <person name="Engels R."/>
            <person name="Freedman E."/>
            <person name="Gellesch M."/>
            <person name="Goldberg J."/>
            <person name="Griggs A."/>
            <person name="Gujja S."/>
            <person name="Heiman D."/>
            <person name="Hepburn T."/>
            <person name="Howarth C."/>
            <person name="Jen D."/>
            <person name="Larson L."/>
            <person name="Lewis B."/>
            <person name="Mehta T."/>
            <person name="Park D."/>
            <person name="Pearson M."/>
            <person name="Roberts A."/>
            <person name="Saif S."/>
            <person name="Shenoy N."/>
            <person name="Sisk P."/>
            <person name="Stolte C."/>
            <person name="Sykes S."/>
            <person name="Thomson T."/>
            <person name="Walk T."/>
            <person name="White J."/>
            <person name="Yandava C."/>
            <person name="Burger G."/>
            <person name="Gray M.W."/>
            <person name="Holland P.W.H."/>
            <person name="King N."/>
            <person name="Lang F.B.F."/>
            <person name="Roger A.J."/>
            <person name="Ruiz-Trillo I."/>
            <person name="Lander E."/>
            <person name="Nusbaum C."/>
        </authorList>
    </citation>
    <scope>NUCLEOTIDE SEQUENCE [LARGE SCALE GENOMIC DNA]</scope>
    <source>
        <strain evidence="2 3">DAOM BR117</strain>
    </source>
</reference>
<evidence type="ECO:0000313" key="3">
    <source>
        <dbReference type="Proteomes" id="UP000053201"/>
    </source>
</evidence>
<organism evidence="2 3">
    <name type="scientific">Spizellomyces punctatus (strain DAOM BR117)</name>
    <dbReference type="NCBI Taxonomy" id="645134"/>
    <lineage>
        <taxon>Eukaryota</taxon>
        <taxon>Fungi</taxon>
        <taxon>Fungi incertae sedis</taxon>
        <taxon>Chytridiomycota</taxon>
        <taxon>Chytridiomycota incertae sedis</taxon>
        <taxon>Chytridiomycetes</taxon>
        <taxon>Spizellomycetales</taxon>
        <taxon>Spizellomycetaceae</taxon>
        <taxon>Spizellomyces</taxon>
    </lineage>
</organism>
<dbReference type="AlphaFoldDB" id="A0A0L0HGL2"/>
<evidence type="ECO:0000256" key="1">
    <source>
        <dbReference type="SAM" id="Coils"/>
    </source>
</evidence>
<feature type="coiled-coil region" evidence="1">
    <location>
        <begin position="221"/>
        <end position="266"/>
    </location>
</feature>
<dbReference type="EMBL" id="KQ257456">
    <property type="protein sequence ID" value="KND00172.1"/>
    <property type="molecule type" value="Genomic_DNA"/>
</dbReference>
<dbReference type="InParanoid" id="A0A0L0HGL2"/>
<dbReference type="VEuPathDB" id="FungiDB:SPPG_04513"/>
<accession>A0A0L0HGL2</accession>
<dbReference type="OrthoDB" id="10497403at2759"/>